<dbReference type="AlphaFoldDB" id="A0AAU9KKV2"/>
<dbReference type="SMART" id="SM00249">
    <property type="entry name" value="PHD"/>
    <property type="match status" value="2"/>
</dbReference>
<evidence type="ECO:0000256" key="1">
    <source>
        <dbReference type="ARBA" id="ARBA00022723"/>
    </source>
</evidence>
<evidence type="ECO:0000256" key="3">
    <source>
        <dbReference type="ARBA" id="ARBA00022833"/>
    </source>
</evidence>
<feature type="region of interest" description="Disordered" evidence="5">
    <location>
        <begin position="391"/>
        <end position="420"/>
    </location>
</feature>
<feature type="region of interest" description="Disordered" evidence="5">
    <location>
        <begin position="207"/>
        <end position="229"/>
    </location>
</feature>
<dbReference type="CDD" id="cd15568">
    <property type="entry name" value="PHD5_NSD"/>
    <property type="match status" value="1"/>
</dbReference>
<evidence type="ECO:0000256" key="5">
    <source>
        <dbReference type="SAM" id="MobiDB-lite"/>
    </source>
</evidence>
<feature type="compositionally biased region" description="Basic and acidic residues" evidence="5">
    <location>
        <begin position="404"/>
        <end position="416"/>
    </location>
</feature>
<keyword evidence="1" id="KW-0479">Metal-binding</keyword>
<gene>
    <name evidence="7" type="ORF">PBS003_LOCUS1745</name>
</gene>
<dbReference type="SUPFAM" id="SSF57903">
    <property type="entry name" value="FYVE/PHD zinc finger"/>
    <property type="match status" value="1"/>
</dbReference>
<dbReference type="GO" id="GO:0008270">
    <property type="term" value="F:zinc ion binding"/>
    <property type="evidence" value="ECO:0007669"/>
    <property type="project" value="UniProtKB-KW"/>
</dbReference>
<dbReference type="InterPro" id="IPR001841">
    <property type="entry name" value="Znf_RING"/>
</dbReference>
<comment type="caution">
    <text evidence="7">The sequence shown here is derived from an EMBL/GenBank/DDBJ whole genome shotgun (WGS) entry which is preliminary data.</text>
</comment>
<evidence type="ECO:0000313" key="7">
    <source>
        <dbReference type="EMBL" id="CAH0474907.1"/>
    </source>
</evidence>
<protein>
    <recommendedName>
        <fullName evidence="6">RING-type domain-containing protein</fullName>
    </recommendedName>
</protein>
<dbReference type="EMBL" id="CAKKTJ010000116">
    <property type="protein sequence ID" value="CAH0474907.1"/>
    <property type="molecule type" value="Genomic_DNA"/>
</dbReference>
<keyword evidence="2 4" id="KW-0863">Zinc-finger</keyword>
<dbReference type="InterPro" id="IPR013083">
    <property type="entry name" value="Znf_RING/FYVE/PHD"/>
</dbReference>
<dbReference type="Gene3D" id="3.30.40.10">
    <property type="entry name" value="Zinc/RING finger domain, C3HC4 (zinc finger)"/>
    <property type="match status" value="1"/>
</dbReference>
<dbReference type="InterPro" id="IPR001965">
    <property type="entry name" value="Znf_PHD"/>
</dbReference>
<dbReference type="PROSITE" id="PS50089">
    <property type="entry name" value="ZF_RING_2"/>
    <property type="match status" value="1"/>
</dbReference>
<organism evidence="7 8">
    <name type="scientific">Peronospora belbahrii</name>
    <dbReference type="NCBI Taxonomy" id="622444"/>
    <lineage>
        <taxon>Eukaryota</taxon>
        <taxon>Sar</taxon>
        <taxon>Stramenopiles</taxon>
        <taxon>Oomycota</taxon>
        <taxon>Peronosporomycetes</taxon>
        <taxon>Peronosporales</taxon>
        <taxon>Peronosporaceae</taxon>
        <taxon>Peronospora</taxon>
    </lineage>
</organism>
<evidence type="ECO:0000259" key="6">
    <source>
        <dbReference type="PROSITE" id="PS50089"/>
    </source>
</evidence>
<evidence type="ECO:0000313" key="8">
    <source>
        <dbReference type="Proteomes" id="UP001160483"/>
    </source>
</evidence>
<evidence type="ECO:0000256" key="4">
    <source>
        <dbReference type="PROSITE-ProRule" id="PRU00175"/>
    </source>
</evidence>
<keyword evidence="3" id="KW-0862">Zinc</keyword>
<sequence length="588" mass="66530">MAFRGMLLQLVEAKSEASFHVVAPDAELIVPHQSSFTYETFLTKWRQQKLVIADAVSRKLLQVTQLATVSLQQEENSVLWGVRSYGELSEGCRDNAEPLMSHVDVLNAVEQTLPGHKLVMTQNDASLQATAVASLLCYCFHFRSKFEYELFAQTLAAFTRMQQYALLQSSVLIEMEISHEHKKWSMEKDVRAKALVSKFQQKLEVVETKKEEKEEEEEKKKKKSLVMQQHTTDKNEANVVIATLSGEMFCVLCRIQREPNAPEYPKHPFVLKDGKGKGVHICKVCLQQVLKQRLSVQASAKMSGQDNMCGLCAQSFEKMSAKSVKACAHEVCPRVYCIPCIDKLIGKARVQKVLRTKNWLCPNCSMDNDSASADERANSVGSMSVEIVEAASAPRQKKRKRRKEIAGKSGADEKGPLEPSPLIPACSTSEMKLIDYAATYFKFLLKREKKDIFKESEDVCFCCKDGGGLIECDWKGMNGTFERCPKVYHEDCLGYKVPEGKTWVCPRHRCQDCGIIAQYSCRFCVTSYCEDHLPKDVKTLGHATKDIPTSTYVMCPRCNQQANDAFEQKKVSSSLHAKLFRRRRAKRY</sequence>
<accession>A0AAU9KKV2</accession>
<dbReference type="CDD" id="cd11725">
    <property type="entry name" value="ADDz_Dnmt3"/>
    <property type="match status" value="1"/>
</dbReference>
<feature type="domain" description="RING-type" evidence="6">
    <location>
        <begin position="309"/>
        <end position="365"/>
    </location>
</feature>
<reference evidence="7" key="1">
    <citation type="submission" date="2021-11" db="EMBL/GenBank/DDBJ databases">
        <authorList>
            <person name="Islam A."/>
            <person name="Islam S."/>
            <person name="Flora M.S."/>
            <person name="Rahman M."/>
            <person name="Ziaur R.M."/>
            <person name="Epstein J.H."/>
            <person name="Hassan M."/>
            <person name="Klassen M."/>
            <person name="Woodard K."/>
            <person name="Webb A."/>
            <person name="Webby R.J."/>
            <person name="El Zowalaty M.E."/>
        </authorList>
    </citation>
    <scope>NUCLEOTIDE SEQUENCE</scope>
    <source>
        <strain evidence="7">Pbs3</strain>
    </source>
</reference>
<name>A0AAU9KKV2_9STRA</name>
<dbReference type="Proteomes" id="UP001160483">
    <property type="component" value="Unassembled WGS sequence"/>
</dbReference>
<proteinExistence type="predicted"/>
<dbReference type="InterPro" id="IPR011011">
    <property type="entry name" value="Znf_FYVE_PHD"/>
</dbReference>
<evidence type="ECO:0000256" key="2">
    <source>
        <dbReference type="ARBA" id="ARBA00022771"/>
    </source>
</evidence>